<keyword evidence="1" id="KW-1133">Transmembrane helix</keyword>
<dbReference type="EMBL" id="JAAQYP010000076">
    <property type="protein sequence ID" value="NNA99002.1"/>
    <property type="molecule type" value="Genomic_DNA"/>
</dbReference>
<dbReference type="EMBL" id="JAAQYP010000034">
    <property type="protein sequence ID" value="NNA97377.1"/>
    <property type="molecule type" value="Genomic_DNA"/>
</dbReference>
<proteinExistence type="predicted"/>
<evidence type="ECO:0000313" key="2">
    <source>
        <dbReference type="EMBL" id="NNA97377.1"/>
    </source>
</evidence>
<dbReference type="RefSeq" id="WP_169898291.1">
    <property type="nucleotide sequence ID" value="NZ_JAAQYP010000034.1"/>
</dbReference>
<evidence type="ECO:0000313" key="4">
    <source>
        <dbReference type="Proteomes" id="UP000542111"/>
    </source>
</evidence>
<feature type="transmembrane region" description="Helical" evidence="1">
    <location>
        <begin position="38"/>
        <end position="57"/>
    </location>
</feature>
<reference evidence="3 4" key="1">
    <citation type="journal article" date="2020" name="Front. Microbiol.">
        <title>Genetic Organization of the aprX-lipA2 Operon Affects the Proteolytic Potential of Pseudomonas Species in Milk.</title>
        <authorList>
            <person name="Maier C."/>
            <person name="Huptas C."/>
            <person name="von Neubeck M."/>
            <person name="Scherer S."/>
            <person name="Wenning M."/>
            <person name="Lucking G."/>
        </authorList>
    </citation>
    <scope>NUCLEOTIDE SEQUENCE [LARGE SCALE GENOMIC DNA]</scope>
    <source>
        <strain evidence="3 4">G4779</strain>
    </source>
</reference>
<name>A0A7Y1QPU5_9PSED</name>
<evidence type="ECO:0000256" key="1">
    <source>
        <dbReference type="SAM" id="Phobius"/>
    </source>
</evidence>
<keyword evidence="1" id="KW-0812">Transmembrane</keyword>
<dbReference type="AlphaFoldDB" id="A0A7Y1QPU5"/>
<sequence length="63" mass="6654">MKEVFRTLFRLLQMTCVALVLILVWASALSGVPHVLEAMAYAAVPAVLLAAVAETLVQGSGRG</sequence>
<accession>A0A7Y1QPU5</accession>
<gene>
    <name evidence="2" type="ORF">HBO33_19605</name>
    <name evidence="3" type="ORF">HBO33_28050</name>
</gene>
<keyword evidence="1" id="KW-0472">Membrane</keyword>
<protein>
    <submittedName>
        <fullName evidence="3">Uncharacterized protein</fullName>
    </submittedName>
</protein>
<feature type="transmembrane region" description="Helical" evidence="1">
    <location>
        <begin position="12"/>
        <end position="32"/>
    </location>
</feature>
<evidence type="ECO:0000313" key="3">
    <source>
        <dbReference type="EMBL" id="NNA99002.1"/>
    </source>
</evidence>
<organism evidence="3 4">
    <name type="scientific">Pseudomonas gessardii</name>
    <dbReference type="NCBI Taxonomy" id="78544"/>
    <lineage>
        <taxon>Bacteria</taxon>
        <taxon>Pseudomonadati</taxon>
        <taxon>Pseudomonadota</taxon>
        <taxon>Gammaproteobacteria</taxon>
        <taxon>Pseudomonadales</taxon>
        <taxon>Pseudomonadaceae</taxon>
        <taxon>Pseudomonas</taxon>
    </lineage>
</organism>
<comment type="caution">
    <text evidence="3">The sequence shown here is derived from an EMBL/GenBank/DDBJ whole genome shotgun (WGS) entry which is preliminary data.</text>
</comment>
<dbReference type="Proteomes" id="UP000542111">
    <property type="component" value="Unassembled WGS sequence"/>
</dbReference>